<keyword evidence="2" id="KW-1185">Reference proteome</keyword>
<sequence length="242" mass="27153">MTLTQIFHKLSDNLTQNLTQLILSAFLLFISSNPLFSETKGKLEVAASYVHIDLIESGITMKDIDMPAIRVEGAWNMGKGMYIKPFGMWGKKDESELITAGACLGVCIPLGKCFLVSPSVGANYTRLDTTIDLLFGDGRFFTFDETFDGWAPYIGLEITYRLRSNLRLSLSGQYAWSRSETEIKDLLKATSDSRGPAYAAMIEYDFSDYWSVNFATAYNESYSREKNGIRGRGGKIGLVRWF</sequence>
<dbReference type="eggNOG" id="ENOG50342H6">
    <property type="taxonomic scope" value="Bacteria"/>
</dbReference>
<evidence type="ECO:0008006" key="3">
    <source>
        <dbReference type="Google" id="ProtNLM"/>
    </source>
</evidence>
<gene>
    <name evidence="1" type="ordered locus">wcw_0444</name>
</gene>
<accession>D6YUK5</accession>
<dbReference type="InterPro" id="IPR036709">
    <property type="entry name" value="Autotransporte_beta_dom_sf"/>
</dbReference>
<protein>
    <recommendedName>
        <fullName evidence="3">Outer membrane protein beta-barrel domain-containing protein</fullName>
    </recommendedName>
</protein>
<dbReference type="RefSeq" id="WP_013181544.1">
    <property type="nucleotide sequence ID" value="NC_014225.1"/>
</dbReference>
<organism evidence="1 2">
    <name type="scientific">Waddlia chondrophila (strain ATCC VR-1470 / WSU 86-1044)</name>
    <dbReference type="NCBI Taxonomy" id="716544"/>
    <lineage>
        <taxon>Bacteria</taxon>
        <taxon>Pseudomonadati</taxon>
        <taxon>Chlamydiota</taxon>
        <taxon>Chlamydiia</taxon>
        <taxon>Parachlamydiales</taxon>
        <taxon>Waddliaceae</taxon>
        <taxon>Waddlia</taxon>
    </lineage>
</organism>
<dbReference type="Proteomes" id="UP000001505">
    <property type="component" value="Chromosome"/>
</dbReference>
<name>D6YUK5_WADCW</name>
<dbReference type="HOGENOM" id="CLU_1179312_0_0_0"/>
<proteinExistence type="predicted"/>
<evidence type="ECO:0000313" key="2">
    <source>
        <dbReference type="Proteomes" id="UP000001505"/>
    </source>
</evidence>
<dbReference type="AlphaFoldDB" id="D6YUK5"/>
<dbReference type="OrthoDB" id="21719at2"/>
<dbReference type="EMBL" id="CP001928">
    <property type="protein sequence ID" value="ADI37816.1"/>
    <property type="molecule type" value="Genomic_DNA"/>
</dbReference>
<dbReference type="STRING" id="716544.wcw_0444"/>
<evidence type="ECO:0000313" key="1">
    <source>
        <dbReference type="EMBL" id="ADI37816.1"/>
    </source>
</evidence>
<dbReference type="KEGG" id="wch:wcw_0444"/>
<dbReference type="SUPFAM" id="SSF103515">
    <property type="entry name" value="Autotransporter"/>
    <property type="match status" value="1"/>
</dbReference>
<reference evidence="1 2" key="1">
    <citation type="journal article" date="2010" name="PLoS ONE">
        <title>The Waddlia genome: a window into chlamydial biology.</title>
        <authorList>
            <person name="Bertelli C."/>
            <person name="Collyn F."/>
            <person name="Croxatto A."/>
            <person name="Ruckert C."/>
            <person name="Polkinghorne A."/>
            <person name="Kebbi-Beghdadi C."/>
            <person name="Goesmann A."/>
            <person name="Vaughan L."/>
            <person name="Greub G."/>
        </authorList>
    </citation>
    <scope>NUCLEOTIDE SEQUENCE [LARGE SCALE GENOMIC DNA]</scope>
    <source>
        <strain evidence="2">ATCC VR-1470 / WSU 86-1044</strain>
    </source>
</reference>